<accession>A0A0N4W7H7</accession>
<name>A0A0N4W7H7_HAEPC</name>
<reference evidence="1 2" key="2">
    <citation type="submission" date="2018-11" db="EMBL/GenBank/DDBJ databases">
        <authorList>
            <consortium name="Pathogen Informatics"/>
        </authorList>
    </citation>
    <scope>NUCLEOTIDE SEQUENCE [LARGE SCALE GENOMIC DNA]</scope>
    <source>
        <strain evidence="1 2">MHpl1</strain>
    </source>
</reference>
<keyword evidence="2" id="KW-1185">Reference proteome</keyword>
<dbReference type="Proteomes" id="UP000268014">
    <property type="component" value="Unassembled WGS sequence"/>
</dbReference>
<dbReference type="AlphaFoldDB" id="A0A0N4W7H7"/>
<dbReference type="WBParaSite" id="HPLM_0000608601-mRNA-1">
    <property type="protein sequence ID" value="HPLM_0000608601-mRNA-1"/>
    <property type="gene ID" value="HPLM_0000608601"/>
</dbReference>
<organism evidence="3">
    <name type="scientific">Haemonchus placei</name>
    <name type="common">Barber's pole worm</name>
    <dbReference type="NCBI Taxonomy" id="6290"/>
    <lineage>
        <taxon>Eukaryota</taxon>
        <taxon>Metazoa</taxon>
        <taxon>Ecdysozoa</taxon>
        <taxon>Nematoda</taxon>
        <taxon>Chromadorea</taxon>
        <taxon>Rhabditida</taxon>
        <taxon>Rhabditina</taxon>
        <taxon>Rhabditomorpha</taxon>
        <taxon>Strongyloidea</taxon>
        <taxon>Trichostrongylidae</taxon>
        <taxon>Haemonchus</taxon>
    </lineage>
</organism>
<dbReference type="OrthoDB" id="10470905at2759"/>
<evidence type="ECO:0000313" key="3">
    <source>
        <dbReference type="WBParaSite" id="HPLM_0000608601-mRNA-1"/>
    </source>
</evidence>
<sequence>MWSQVYLTSLKFLRDSLFNPNKDQQACIAARSDGDAAPTRKQPPRNAKKHVRYSENVDVIPSFFFNVSNALLILAITLVTFELVTPSKASELPTKAAPINVLCVKGGIFIRNLNPFSDIQACAQNHCIETRIFDDETTIMFPASVCLHAYDVRVKASFEHENIIISRTCPPSPFCEMIDCNFCAL</sequence>
<evidence type="ECO:0000313" key="2">
    <source>
        <dbReference type="Proteomes" id="UP000268014"/>
    </source>
</evidence>
<gene>
    <name evidence="1" type="ORF">HPLM_LOCUS6078</name>
</gene>
<protein>
    <submittedName>
        <fullName evidence="3">Late nodulin</fullName>
    </submittedName>
</protein>
<reference evidence="3" key="1">
    <citation type="submission" date="2017-02" db="UniProtKB">
        <authorList>
            <consortium name="WormBaseParasite"/>
        </authorList>
    </citation>
    <scope>IDENTIFICATION</scope>
</reference>
<dbReference type="EMBL" id="UZAF01016434">
    <property type="protein sequence ID" value="VDO27914.1"/>
    <property type="molecule type" value="Genomic_DNA"/>
</dbReference>
<proteinExistence type="predicted"/>
<evidence type="ECO:0000313" key="1">
    <source>
        <dbReference type="EMBL" id="VDO27914.1"/>
    </source>
</evidence>